<protein>
    <submittedName>
        <fullName evidence="2">Uncharacterized protein</fullName>
    </submittedName>
</protein>
<feature type="compositionally biased region" description="Acidic residues" evidence="1">
    <location>
        <begin position="34"/>
        <end position="48"/>
    </location>
</feature>
<dbReference type="EMBL" id="JARYGZ010000001">
    <property type="protein sequence ID" value="MDH7638933.1"/>
    <property type="molecule type" value="Genomic_DNA"/>
</dbReference>
<gene>
    <name evidence="2" type="ORF">QGN17_09345</name>
</gene>
<dbReference type="Proteomes" id="UP001160625">
    <property type="component" value="Unassembled WGS sequence"/>
</dbReference>
<keyword evidence="3" id="KW-1185">Reference proteome</keyword>
<reference evidence="2" key="1">
    <citation type="submission" date="2023-04" db="EMBL/GenBank/DDBJ databases">
        <title>Sphingomonas sp. MAHUQ-71 isolated from rice field.</title>
        <authorList>
            <person name="Huq M.A."/>
        </authorList>
    </citation>
    <scope>NUCLEOTIDE SEQUENCE</scope>
    <source>
        <strain evidence="2">MAHUQ-71</strain>
    </source>
</reference>
<evidence type="ECO:0000256" key="1">
    <source>
        <dbReference type="SAM" id="MobiDB-lite"/>
    </source>
</evidence>
<organism evidence="2 3">
    <name type="scientific">Sphingomonas oryzagri</name>
    <dbReference type="NCBI Taxonomy" id="3042314"/>
    <lineage>
        <taxon>Bacteria</taxon>
        <taxon>Pseudomonadati</taxon>
        <taxon>Pseudomonadota</taxon>
        <taxon>Alphaproteobacteria</taxon>
        <taxon>Sphingomonadales</taxon>
        <taxon>Sphingomonadaceae</taxon>
        <taxon>Sphingomonas</taxon>
    </lineage>
</organism>
<evidence type="ECO:0000313" key="2">
    <source>
        <dbReference type="EMBL" id="MDH7638933.1"/>
    </source>
</evidence>
<accession>A0ABT6N0V7</accession>
<evidence type="ECO:0000313" key="3">
    <source>
        <dbReference type="Proteomes" id="UP001160625"/>
    </source>
</evidence>
<sequence>MNDLSSTNPAERDHDALPIGWLCWRVLARLVPAETDEGEERVDSEDDEGGHAAMTKLSAVTLPPDRAMMSRIVSRDTFC</sequence>
<dbReference type="RefSeq" id="WP_281044205.1">
    <property type="nucleotide sequence ID" value="NZ_JARYGZ010000001.1"/>
</dbReference>
<name>A0ABT6N0V7_9SPHN</name>
<proteinExistence type="predicted"/>
<feature type="region of interest" description="Disordered" evidence="1">
    <location>
        <begin position="34"/>
        <end position="58"/>
    </location>
</feature>
<comment type="caution">
    <text evidence="2">The sequence shown here is derived from an EMBL/GenBank/DDBJ whole genome shotgun (WGS) entry which is preliminary data.</text>
</comment>